<dbReference type="PROSITE" id="PS50928">
    <property type="entry name" value="ABC_TM1"/>
    <property type="match status" value="1"/>
</dbReference>
<feature type="transmembrane region" description="Helical" evidence="7">
    <location>
        <begin position="21"/>
        <end position="49"/>
    </location>
</feature>
<reference evidence="8 9" key="1">
    <citation type="submission" date="2018-08" db="EMBL/GenBank/DDBJ databases">
        <title>Lactobacillus suantsai sp. nov., isolated from traditional fermented suan-tsai in Taiwan.</title>
        <authorList>
            <person name="Huang C.-H."/>
        </authorList>
    </citation>
    <scope>NUCLEOTIDE SEQUENCE [LARGE SCALE GENOMIC DNA]</scope>
    <source>
        <strain evidence="8 9">BCRC 12945</strain>
    </source>
</reference>
<name>A0A4Q0VFN2_9LACO</name>
<feature type="transmembrane region" description="Helical" evidence="7">
    <location>
        <begin position="210"/>
        <end position="231"/>
    </location>
</feature>
<evidence type="ECO:0000256" key="2">
    <source>
        <dbReference type="ARBA" id="ARBA00022448"/>
    </source>
</evidence>
<feature type="transmembrane region" description="Helical" evidence="7">
    <location>
        <begin position="164"/>
        <end position="189"/>
    </location>
</feature>
<dbReference type="EMBL" id="QXIL01000026">
    <property type="protein sequence ID" value="RXI76752.1"/>
    <property type="molecule type" value="Genomic_DNA"/>
</dbReference>
<evidence type="ECO:0000256" key="4">
    <source>
        <dbReference type="ARBA" id="ARBA00022692"/>
    </source>
</evidence>
<keyword evidence="4 7" id="KW-0812">Transmembrane</keyword>
<dbReference type="Pfam" id="PF00528">
    <property type="entry name" value="BPD_transp_1"/>
    <property type="match status" value="1"/>
</dbReference>
<dbReference type="CDD" id="cd06261">
    <property type="entry name" value="TM_PBP2"/>
    <property type="match status" value="1"/>
</dbReference>
<proteinExistence type="inferred from homology"/>
<comment type="similarity">
    <text evidence="7">Belongs to the binding-protein-dependent transport system permease family.</text>
</comment>
<feature type="transmembrane region" description="Helical" evidence="7">
    <location>
        <begin position="117"/>
        <end position="137"/>
    </location>
</feature>
<dbReference type="RefSeq" id="WP_129033176.1">
    <property type="nucleotide sequence ID" value="NZ_CP059603.1"/>
</dbReference>
<protein>
    <submittedName>
        <fullName evidence="8">Sugar ABC transporter permease</fullName>
    </submittedName>
</protein>
<dbReference type="InterPro" id="IPR000515">
    <property type="entry name" value="MetI-like"/>
</dbReference>
<dbReference type="GO" id="GO:0005886">
    <property type="term" value="C:plasma membrane"/>
    <property type="evidence" value="ECO:0007669"/>
    <property type="project" value="UniProtKB-SubCell"/>
</dbReference>
<evidence type="ECO:0000256" key="3">
    <source>
        <dbReference type="ARBA" id="ARBA00022475"/>
    </source>
</evidence>
<dbReference type="InterPro" id="IPR035906">
    <property type="entry name" value="MetI-like_sf"/>
</dbReference>
<comment type="subcellular location">
    <subcellularLocation>
        <location evidence="1 7">Cell membrane</location>
        <topology evidence="1 7">Multi-pass membrane protein</topology>
    </subcellularLocation>
</comment>
<evidence type="ECO:0000256" key="1">
    <source>
        <dbReference type="ARBA" id="ARBA00004651"/>
    </source>
</evidence>
<evidence type="ECO:0000256" key="5">
    <source>
        <dbReference type="ARBA" id="ARBA00022989"/>
    </source>
</evidence>
<evidence type="ECO:0000256" key="7">
    <source>
        <dbReference type="RuleBase" id="RU363032"/>
    </source>
</evidence>
<dbReference type="OrthoDB" id="5174895at2"/>
<dbReference type="PANTHER" id="PTHR30193:SF37">
    <property type="entry name" value="INNER MEMBRANE ABC TRANSPORTER PERMEASE PROTEIN YCJO"/>
    <property type="match status" value="1"/>
</dbReference>
<dbReference type="SUPFAM" id="SSF161098">
    <property type="entry name" value="MetI-like"/>
    <property type="match status" value="1"/>
</dbReference>
<evidence type="ECO:0000256" key="6">
    <source>
        <dbReference type="ARBA" id="ARBA00023136"/>
    </source>
</evidence>
<dbReference type="Proteomes" id="UP000290602">
    <property type="component" value="Unassembled WGS sequence"/>
</dbReference>
<organism evidence="8 9">
    <name type="scientific">Levilactobacillus suantsaii</name>
    <dbReference type="NCBI Taxonomy" id="2292255"/>
    <lineage>
        <taxon>Bacteria</taxon>
        <taxon>Bacillati</taxon>
        <taxon>Bacillota</taxon>
        <taxon>Bacilli</taxon>
        <taxon>Lactobacillales</taxon>
        <taxon>Lactobacillaceae</taxon>
        <taxon>Levilactobacillus</taxon>
    </lineage>
</organism>
<keyword evidence="3" id="KW-1003">Cell membrane</keyword>
<keyword evidence="6 7" id="KW-0472">Membrane</keyword>
<dbReference type="PANTHER" id="PTHR30193">
    <property type="entry name" value="ABC TRANSPORTER PERMEASE PROTEIN"/>
    <property type="match status" value="1"/>
</dbReference>
<sequence>MENTSRWSRIKTYWNQPKHVGYLFILPSLIALLIFAFIPVVIGLGMSFFDVNIFFNGTKFVGLQNFVHFFSDTRAVNSIWHTVYFTVLETPVQILVGVLCAAALARNTRFNRFCRSTFYIPVVCSLTAIGLVFNMLLDPNIGLFPHLLKEIGMTSPDFFGDAHWAMPTIAFLTVWKSFGVTMIIMLTAVQAISPSLYESAEMDGASRMQQFFHVTIPQCVPALGFCVLTNLTGSMQVFDQIFVTTGGGPNFKTESTVQYIYNRGFAAPYELGYASTVATVLFVIIAILAVGSNLYMTHKENQMR</sequence>
<feature type="transmembrane region" description="Helical" evidence="7">
    <location>
        <begin position="271"/>
        <end position="295"/>
    </location>
</feature>
<accession>A0A4Q0VFN2</accession>
<keyword evidence="9" id="KW-1185">Reference proteome</keyword>
<dbReference type="Gene3D" id="1.10.3720.10">
    <property type="entry name" value="MetI-like"/>
    <property type="match status" value="1"/>
</dbReference>
<keyword evidence="5 7" id="KW-1133">Transmembrane helix</keyword>
<dbReference type="AlphaFoldDB" id="A0A4Q0VFN2"/>
<comment type="caution">
    <text evidence="8">The sequence shown here is derived from an EMBL/GenBank/DDBJ whole genome shotgun (WGS) entry which is preliminary data.</text>
</comment>
<gene>
    <name evidence="8" type="ORF">DXH47_10045</name>
</gene>
<dbReference type="InterPro" id="IPR051393">
    <property type="entry name" value="ABC_transporter_permease"/>
</dbReference>
<evidence type="ECO:0000313" key="8">
    <source>
        <dbReference type="EMBL" id="RXI76752.1"/>
    </source>
</evidence>
<keyword evidence="2 7" id="KW-0813">Transport</keyword>
<evidence type="ECO:0000313" key="9">
    <source>
        <dbReference type="Proteomes" id="UP000290602"/>
    </source>
</evidence>
<dbReference type="GO" id="GO:0055085">
    <property type="term" value="P:transmembrane transport"/>
    <property type="evidence" value="ECO:0007669"/>
    <property type="project" value="InterPro"/>
</dbReference>
<feature type="transmembrane region" description="Helical" evidence="7">
    <location>
        <begin position="83"/>
        <end position="105"/>
    </location>
</feature>